<protein>
    <recommendedName>
        <fullName evidence="7">XK-related protein</fullName>
    </recommendedName>
</protein>
<evidence type="ECO:0000313" key="8">
    <source>
        <dbReference type="EMBL" id="CAD7639181.1"/>
    </source>
</evidence>
<accession>A0A7R9QBA2</accession>
<evidence type="ECO:0000256" key="4">
    <source>
        <dbReference type="ARBA" id="ARBA00022692"/>
    </source>
</evidence>
<name>A0A7R9QBA2_9ACAR</name>
<evidence type="ECO:0000256" key="3">
    <source>
        <dbReference type="ARBA" id="ARBA00022475"/>
    </source>
</evidence>
<keyword evidence="3" id="KW-1003">Cell membrane</keyword>
<evidence type="ECO:0000256" key="2">
    <source>
        <dbReference type="ARBA" id="ARBA00008789"/>
    </source>
</evidence>
<evidence type="ECO:0000313" key="9">
    <source>
        <dbReference type="Proteomes" id="UP000759131"/>
    </source>
</evidence>
<sequence length="232" mass="26784">MHRSFEYREQHFKCYLYKKRELSRAGIIETFMESAPQLVLQLYIVEMRSTQNIGVLSGVGVLASLLGLSISVVTYERMRVWYFNGSKWSLPEHGANYLWRLFEINARVLAISLFASVFPIHLAVVGCVHYLAMFVWIGDVMSDTDRKNKTSSAPPLATTPDWPPINWPEIPEPIGESQSNQFTRTRFYKELRNSAGVYILYGSIPIVIIQRIPSLTLLQMMDQLYRHNCLMK</sequence>
<dbReference type="EMBL" id="CAJPIZ010021802">
    <property type="protein sequence ID" value="CAG2117740.1"/>
    <property type="molecule type" value="Genomic_DNA"/>
</dbReference>
<keyword evidence="5 7" id="KW-1133">Transmembrane helix</keyword>
<dbReference type="PANTHER" id="PTHR16024:SF6">
    <property type="entry name" value="XK-RELATED PROTEIN"/>
    <property type="match status" value="1"/>
</dbReference>
<gene>
    <name evidence="8" type="ORF">OSB1V03_LOCUS17693</name>
</gene>
<feature type="transmembrane region" description="Helical" evidence="7">
    <location>
        <begin position="53"/>
        <end position="75"/>
    </location>
</feature>
<evidence type="ECO:0000256" key="1">
    <source>
        <dbReference type="ARBA" id="ARBA00004651"/>
    </source>
</evidence>
<dbReference type="Proteomes" id="UP000759131">
    <property type="component" value="Unassembled WGS sequence"/>
</dbReference>
<dbReference type="EMBL" id="OC876377">
    <property type="protein sequence ID" value="CAD7639181.1"/>
    <property type="molecule type" value="Genomic_DNA"/>
</dbReference>
<dbReference type="GO" id="GO:0005886">
    <property type="term" value="C:plasma membrane"/>
    <property type="evidence" value="ECO:0007669"/>
    <property type="project" value="UniProtKB-SubCell"/>
</dbReference>
<keyword evidence="6 7" id="KW-0472">Membrane</keyword>
<organism evidence="8">
    <name type="scientific">Medioppia subpectinata</name>
    <dbReference type="NCBI Taxonomy" id="1979941"/>
    <lineage>
        <taxon>Eukaryota</taxon>
        <taxon>Metazoa</taxon>
        <taxon>Ecdysozoa</taxon>
        <taxon>Arthropoda</taxon>
        <taxon>Chelicerata</taxon>
        <taxon>Arachnida</taxon>
        <taxon>Acari</taxon>
        <taxon>Acariformes</taxon>
        <taxon>Sarcoptiformes</taxon>
        <taxon>Oribatida</taxon>
        <taxon>Brachypylina</taxon>
        <taxon>Oppioidea</taxon>
        <taxon>Oppiidae</taxon>
        <taxon>Medioppia</taxon>
    </lineage>
</organism>
<reference evidence="8" key="1">
    <citation type="submission" date="2020-11" db="EMBL/GenBank/DDBJ databases">
        <authorList>
            <person name="Tran Van P."/>
        </authorList>
    </citation>
    <scope>NUCLEOTIDE SEQUENCE</scope>
</reference>
<dbReference type="InterPro" id="IPR018629">
    <property type="entry name" value="XK-rel"/>
</dbReference>
<feature type="transmembrane region" description="Helical" evidence="7">
    <location>
        <begin position="195"/>
        <end position="212"/>
    </location>
</feature>
<comment type="similarity">
    <text evidence="2 7">Belongs to the XK family.</text>
</comment>
<keyword evidence="4 7" id="KW-0812">Transmembrane</keyword>
<evidence type="ECO:0000256" key="6">
    <source>
        <dbReference type="ARBA" id="ARBA00023136"/>
    </source>
</evidence>
<dbReference type="OrthoDB" id="6356248at2759"/>
<dbReference type="AlphaFoldDB" id="A0A7R9QBA2"/>
<dbReference type="InterPro" id="IPR050895">
    <property type="entry name" value="XK-related_scramblase"/>
</dbReference>
<evidence type="ECO:0000256" key="7">
    <source>
        <dbReference type="RuleBase" id="RU910716"/>
    </source>
</evidence>
<dbReference type="PANTHER" id="PTHR16024">
    <property type="entry name" value="XK-RELATED PROTEIN"/>
    <property type="match status" value="1"/>
</dbReference>
<comment type="subcellular location">
    <subcellularLocation>
        <location evidence="1">Cell membrane</location>
        <topology evidence="1">Multi-pass membrane protein</topology>
    </subcellularLocation>
    <subcellularLocation>
        <location evidence="7">Membrane</location>
        <topology evidence="7">Multi-pass membrane protein</topology>
    </subcellularLocation>
</comment>
<feature type="transmembrane region" description="Helical" evidence="7">
    <location>
        <begin position="108"/>
        <end position="137"/>
    </location>
</feature>
<dbReference type="Pfam" id="PF09815">
    <property type="entry name" value="XK-related"/>
    <property type="match status" value="1"/>
</dbReference>
<evidence type="ECO:0000256" key="5">
    <source>
        <dbReference type="ARBA" id="ARBA00022989"/>
    </source>
</evidence>
<keyword evidence="9" id="KW-1185">Reference proteome</keyword>
<proteinExistence type="inferred from homology"/>